<sequence>MVKIYPIPDGEYTAILTVTDKGGKSTTVTKNYKIDNTPPVFIVSRPSTVVNISGDSDPQADGYGATFSVIGQAGERNTVEKLNVLIPDTTPLINLSNMFVGNNINAQVAVYGTEPNALYDLQAKDRSKPIKGQLYLYDNAREYKGDTPAGEGNKADWFYLWDEIYTDVIAKGYTPEVISDYFAGKKGSDKDDHDKKIAELRNDTVALN</sequence>
<dbReference type="eggNOG" id="COG3420">
    <property type="taxonomic scope" value="Bacteria"/>
</dbReference>
<protein>
    <submittedName>
        <fullName evidence="1">Uncharacterized protein</fullName>
    </submittedName>
</protein>
<accession>C8PSM2</accession>
<dbReference type="STRING" id="596324.TREVI0001_2551"/>
<proteinExistence type="predicted"/>
<evidence type="ECO:0000313" key="1">
    <source>
        <dbReference type="EMBL" id="EEV19589.1"/>
    </source>
</evidence>
<dbReference type="Proteomes" id="UP000004509">
    <property type="component" value="Unassembled WGS sequence"/>
</dbReference>
<organism evidence="1 2">
    <name type="scientific">Treponema vincentii ATCC 35580</name>
    <dbReference type="NCBI Taxonomy" id="596324"/>
    <lineage>
        <taxon>Bacteria</taxon>
        <taxon>Pseudomonadati</taxon>
        <taxon>Spirochaetota</taxon>
        <taxon>Spirochaetia</taxon>
        <taxon>Spirochaetales</taxon>
        <taxon>Treponemataceae</taxon>
        <taxon>Treponema</taxon>
    </lineage>
</organism>
<reference evidence="1 2" key="1">
    <citation type="submission" date="2009-07" db="EMBL/GenBank/DDBJ databases">
        <authorList>
            <person name="Madupu R."/>
            <person name="Sebastian Y."/>
            <person name="Durkin A.S."/>
            <person name="Torralba M."/>
            <person name="Methe B."/>
            <person name="Sutton G.G."/>
            <person name="Strausberg R.L."/>
            <person name="Nelson K.E."/>
        </authorList>
    </citation>
    <scope>NUCLEOTIDE SEQUENCE [LARGE SCALE GENOMIC DNA]</scope>
    <source>
        <strain evidence="1 2">ATCC 35580</strain>
    </source>
</reference>
<dbReference type="EMBL" id="ACYH01000053">
    <property type="protein sequence ID" value="EEV19589.1"/>
    <property type="molecule type" value="Genomic_DNA"/>
</dbReference>
<comment type="caution">
    <text evidence="1">The sequence shown here is derived from an EMBL/GenBank/DDBJ whole genome shotgun (WGS) entry which is preliminary data.</text>
</comment>
<name>C8PSM2_9SPIR</name>
<dbReference type="AlphaFoldDB" id="C8PSM2"/>
<gene>
    <name evidence="1" type="ORF">TREVI0001_2551</name>
</gene>
<evidence type="ECO:0000313" key="2">
    <source>
        <dbReference type="Proteomes" id="UP000004509"/>
    </source>
</evidence>
<feature type="non-terminal residue" evidence="1">
    <location>
        <position position="208"/>
    </location>
</feature>